<dbReference type="PROSITE" id="PS50043">
    <property type="entry name" value="HTH_LUXR_2"/>
    <property type="match status" value="1"/>
</dbReference>
<dbReference type="PANTHER" id="PTHR16305">
    <property type="entry name" value="TESTICULAR SOLUBLE ADENYLYL CYCLASE"/>
    <property type="match status" value="1"/>
</dbReference>
<dbReference type="CDD" id="cd06170">
    <property type="entry name" value="LuxR_C_like"/>
    <property type="match status" value="1"/>
</dbReference>
<keyword evidence="2 4" id="KW-0067">ATP-binding</keyword>
<proteinExistence type="predicted"/>
<dbReference type="SUPFAM" id="SSF52540">
    <property type="entry name" value="P-loop containing nucleoside triphosphate hydrolases"/>
    <property type="match status" value="1"/>
</dbReference>
<feature type="domain" description="HTH luxR-type" evidence="3">
    <location>
        <begin position="804"/>
        <end position="869"/>
    </location>
</feature>
<name>A0ABV9RHH0_9PSEU</name>
<protein>
    <submittedName>
        <fullName evidence="4">ATP-binding protein</fullName>
    </submittedName>
</protein>
<dbReference type="SUPFAM" id="SSF48452">
    <property type="entry name" value="TPR-like"/>
    <property type="match status" value="1"/>
</dbReference>
<evidence type="ECO:0000256" key="1">
    <source>
        <dbReference type="ARBA" id="ARBA00022741"/>
    </source>
</evidence>
<dbReference type="GO" id="GO:0005524">
    <property type="term" value="F:ATP binding"/>
    <property type="evidence" value="ECO:0007669"/>
    <property type="project" value="UniProtKB-KW"/>
</dbReference>
<evidence type="ECO:0000259" key="3">
    <source>
        <dbReference type="PROSITE" id="PS50043"/>
    </source>
</evidence>
<dbReference type="InterPro" id="IPR016032">
    <property type="entry name" value="Sig_transdc_resp-reg_C-effctor"/>
</dbReference>
<gene>
    <name evidence="4" type="ORF">ACFPEL_09395</name>
</gene>
<dbReference type="PANTHER" id="PTHR16305:SF35">
    <property type="entry name" value="TRANSCRIPTIONAL ACTIVATOR DOMAIN"/>
    <property type="match status" value="1"/>
</dbReference>
<evidence type="ECO:0000313" key="4">
    <source>
        <dbReference type="EMBL" id="MFC4832622.1"/>
    </source>
</evidence>
<dbReference type="EMBL" id="JBHSIM010000019">
    <property type="protein sequence ID" value="MFC4832622.1"/>
    <property type="molecule type" value="Genomic_DNA"/>
</dbReference>
<dbReference type="InterPro" id="IPR027417">
    <property type="entry name" value="P-loop_NTPase"/>
</dbReference>
<sequence length="881" mass="93733">MELLERDDELRLLGRAWQEARGGEGSIVLLAGESGIGKTSLARLFAAGPDVGPDDGQVLWGVCDPLGVPRPLGPLHDVADDLGEPAAGLLRAGAPPHEIHRALLDALTARSVLLVVDDLQWADEATIDLLRFLLRRIAGTRSLILATYRADEPDPQPALRALLGDVARTPSATRVELDPLSVAAVTTLVGERHIDPAHLHRLTRGNSFFVTEVVSQDSSLVDGALPVSVRDAVLARTAGLDAGARDLADLLACAPGAVPDTLLPALGVGIGPLRTLDTAGLIARDRRGIAYRHDICRLAVAGAIPPGGEIDLHRRMIEALETLPDPDPAVLAHHALAAGDAGRVFRYAARAGRVAAGSGAHTEAARFFTTALEHAPQEADAARAGLCELLAQELYLTDRLEEAIAMCGRAIACWEADGDLDGVGAGHQSLAVFEWYNGNRPSAEEHAARAVEILTPRAEPGSRSAALLGSALMIQAVQSMQESDLVAARERHDRARTVAAGVVDYRLDVRLSVVDSVVAMMSGDLAARDRILAVLDAAGDRFCEAHSAGWSNVVNSDVEHRRLDAAEKALDRSLPLTVQWDVPLCHGWQRGVRGRLHMLRGAWDEAALDAGAVLTESAAPLTHTWPSLVQGLVELRRGGPGADVSLERGWDLAVRYAEPLRLLPAASALAERCWVTGTEDRRLDGAAELLAQAATRTGTEWSAGELAVWLRRLGRDVEAPTLPPGSPYALMLAGDPRSGAERWAELGSPYDQALALVDTGEPADVFAALELLDRLGADAVAAKVRRDLRGRGVTGVPARPRATTRTNPAGLTARQVDVLRLVAEGLTNAGIAARLFISEKTADHHVSAILAKLDVPTRREAAVVARRLGVVPERRRRELAT</sequence>
<comment type="caution">
    <text evidence="4">The sequence shown here is derived from an EMBL/GenBank/DDBJ whole genome shotgun (WGS) entry which is preliminary data.</text>
</comment>
<dbReference type="Proteomes" id="UP001595909">
    <property type="component" value="Unassembled WGS sequence"/>
</dbReference>
<dbReference type="SUPFAM" id="SSF46894">
    <property type="entry name" value="C-terminal effector domain of the bipartite response regulators"/>
    <property type="match status" value="1"/>
</dbReference>
<keyword evidence="1" id="KW-0547">Nucleotide-binding</keyword>
<dbReference type="InterPro" id="IPR011990">
    <property type="entry name" value="TPR-like_helical_dom_sf"/>
</dbReference>
<dbReference type="InterPro" id="IPR000792">
    <property type="entry name" value="Tscrpt_reg_LuxR_C"/>
</dbReference>
<dbReference type="PRINTS" id="PR00038">
    <property type="entry name" value="HTHLUXR"/>
</dbReference>
<accession>A0ABV9RHH0</accession>
<dbReference type="SMART" id="SM00421">
    <property type="entry name" value="HTH_LUXR"/>
    <property type="match status" value="1"/>
</dbReference>
<dbReference type="Pfam" id="PF00196">
    <property type="entry name" value="GerE"/>
    <property type="match status" value="1"/>
</dbReference>
<dbReference type="Pfam" id="PF13191">
    <property type="entry name" value="AAA_16"/>
    <property type="match status" value="1"/>
</dbReference>
<dbReference type="Gene3D" id="3.40.50.300">
    <property type="entry name" value="P-loop containing nucleotide triphosphate hydrolases"/>
    <property type="match status" value="1"/>
</dbReference>
<dbReference type="InterPro" id="IPR036388">
    <property type="entry name" value="WH-like_DNA-bd_sf"/>
</dbReference>
<dbReference type="RefSeq" id="WP_274189860.1">
    <property type="nucleotide sequence ID" value="NZ_BAABHN010000019.1"/>
</dbReference>
<dbReference type="Gene3D" id="1.25.40.10">
    <property type="entry name" value="Tetratricopeptide repeat domain"/>
    <property type="match status" value="1"/>
</dbReference>
<evidence type="ECO:0000313" key="5">
    <source>
        <dbReference type="Proteomes" id="UP001595909"/>
    </source>
</evidence>
<dbReference type="Gene3D" id="1.10.10.10">
    <property type="entry name" value="Winged helix-like DNA-binding domain superfamily/Winged helix DNA-binding domain"/>
    <property type="match status" value="1"/>
</dbReference>
<keyword evidence="5" id="KW-1185">Reference proteome</keyword>
<organism evidence="4 5">
    <name type="scientific">Actinomycetospora chibensis</name>
    <dbReference type="NCBI Taxonomy" id="663606"/>
    <lineage>
        <taxon>Bacteria</taxon>
        <taxon>Bacillati</taxon>
        <taxon>Actinomycetota</taxon>
        <taxon>Actinomycetes</taxon>
        <taxon>Pseudonocardiales</taxon>
        <taxon>Pseudonocardiaceae</taxon>
        <taxon>Actinomycetospora</taxon>
    </lineage>
</organism>
<reference evidence="5" key="1">
    <citation type="journal article" date="2019" name="Int. J. Syst. Evol. Microbiol.">
        <title>The Global Catalogue of Microorganisms (GCM) 10K type strain sequencing project: providing services to taxonomists for standard genome sequencing and annotation.</title>
        <authorList>
            <consortium name="The Broad Institute Genomics Platform"/>
            <consortium name="The Broad Institute Genome Sequencing Center for Infectious Disease"/>
            <person name="Wu L."/>
            <person name="Ma J."/>
        </authorList>
    </citation>
    <scope>NUCLEOTIDE SEQUENCE [LARGE SCALE GENOMIC DNA]</scope>
    <source>
        <strain evidence="5">CCUG 50347</strain>
    </source>
</reference>
<evidence type="ECO:0000256" key="2">
    <source>
        <dbReference type="ARBA" id="ARBA00022840"/>
    </source>
</evidence>
<dbReference type="InterPro" id="IPR041664">
    <property type="entry name" value="AAA_16"/>
</dbReference>